<name>A0A815DU85_ADIRI</name>
<dbReference type="AlphaFoldDB" id="A0A815DU85"/>
<reference evidence="2" key="1">
    <citation type="submission" date="2021-02" db="EMBL/GenBank/DDBJ databases">
        <authorList>
            <person name="Nowell W R."/>
        </authorList>
    </citation>
    <scope>NUCLEOTIDE SEQUENCE</scope>
</reference>
<evidence type="ECO:0000313" key="2">
    <source>
        <dbReference type="EMBL" id="CAF1298152.1"/>
    </source>
</evidence>
<dbReference type="PANTHER" id="PTHR13466">
    <property type="entry name" value="TEX2 PROTEIN-RELATED"/>
    <property type="match status" value="1"/>
</dbReference>
<dbReference type="Proteomes" id="UP000663828">
    <property type="component" value="Unassembled WGS sequence"/>
</dbReference>
<dbReference type="PANTHER" id="PTHR13466:SF0">
    <property type="entry name" value="SMP-LTD DOMAIN-CONTAINING PROTEIN"/>
    <property type="match status" value="1"/>
</dbReference>
<evidence type="ECO:0000256" key="1">
    <source>
        <dbReference type="ARBA" id="ARBA00004586"/>
    </source>
</evidence>
<comment type="caution">
    <text evidence="2">The sequence shown here is derived from an EMBL/GenBank/DDBJ whole genome shotgun (WGS) entry which is preliminary data.</text>
</comment>
<sequence>MNSVELTKTWMHELDDEIYNSQTFSYTKTKLCLIEIRKNILFVFQSLKKPNRKLNDKELHAKVRFNQVRSYNLDEAKVGLLPVNVPRSKYWSKKTPIVLRNLRYVRTEYLSSSSNTKNQGQMKETLFLFARTCRSKEEWFYRFTYASQLNLWKDEIQYQLEHDQTVQNTKQVGRFDSFDEKLHIL</sequence>
<gene>
    <name evidence="2" type="ORF">XAT740_LOCUS28714</name>
</gene>
<keyword evidence="3" id="KW-1185">Reference proteome</keyword>
<dbReference type="EMBL" id="CAJNOR010002465">
    <property type="protein sequence ID" value="CAF1298152.1"/>
    <property type="molecule type" value="Genomic_DNA"/>
</dbReference>
<evidence type="ECO:0008006" key="4">
    <source>
        <dbReference type="Google" id="ProtNLM"/>
    </source>
</evidence>
<dbReference type="GO" id="GO:0008289">
    <property type="term" value="F:lipid binding"/>
    <property type="evidence" value="ECO:0007669"/>
    <property type="project" value="TreeGrafter"/>
</dbReference>
<evidence type="ECO:0000313" key="3">
    <source>
        <dbReference type="Proteomes" id="UP000663828"/>
    </source>
</evidence>
<comment type="subcellular location">
    <subcellularLocation>
        <location evidence="1">Endoplasmic reticulum membrane</location>
    </subcellularLocation>
</comment>
<organism evidence="2 3">
    <name type="scientific">Adineta ricciae</name>
    <name type="common">Rotifer</name>
    <dbReference type="NCBI Taxonomy" id="249248"/>
    <lineage>
        <taxon>Eukaryota</taxon>
        <taxon>Metazoa</taxon>
        <taxon>Spiralia</taxon>
        <taxon>Gnathifera</taxon>
        <taxon>Rotifera</taxon>
        <taxon>Eurotatoria</taxon>
        <taxon>Bdelloidea</taxon>
        <taxon>Adinetida</taxon>
        <taxon>Adinetidae</taxon>
        <taxon>Adineta</taxon>
    </lineage>
</organism>
<protein>
    <recommendedName>
        <fullName evidence="4">PH domain-containing protein</fullName>
    </recommendedName>
</protein>
<proteinExistence type="predicted"/>
<dbReference type="GO" id="GO:0005789">
    <property type="term" value="C:endoplasmic reticulum membrane"/>
    <property type="evidence" value="ECO:0007669"/>
    <property type="project" value="UniProtKB-SubCell"/>
</dbReference>
<accession>A0A815DU85</accession>